<organism evidence="2">
    <name type="scientific">Darwinula stevensoni</name>
    <dbReference type="NCBI Taxonomy" id="69355"/>
    <lineage>
        <taxon>Eukaryota</taxon>
        <taxon>Metazoa</taxon>
        <taxon>Ecdysozoa</taxon>
        <taxon>Arthropoda</taxon>
        <taxon>Crustacea</taxon>
        <taxon>Oligostraca</taxon>
        <taxon>Ostracoda</taxon>
        <taxon>Podocopa</taxon>
        <taxon>Podocopida</taxon>
        <taxon>Darwinulocopina</taxon>
        <taxon>Darwinuloidea</taxon>
        <taxon>Darwinulidae</taxon>
        <taxon>Darwinula</taxon>
    </lineage>
</organism>
<evidence type="ECO:0000313" key="3">
    <source>
        <dbReference type="Proteomes" id="UP000677054"/>
    </source>
</evidence>
<dbReference type="AlphaFoldDB" id="A0A7R9FNT5"/>
<gene>
    <name evidence="2" type="ORF">DSTB1V02_LOCUS9589</name>
</gene>
<sequence length="197" mass="21193">MRVGAGTYQLCRNSRQIPLPGWQGQDDLISHMGFASAPSPLAPTTTFPLHGLHIIRDNWVDATNVPPKESAEGIWGCTMASDSDSTLVTSTRMGTFPPRMVEVGERCKACRVSLVQGVLQTLPWRRSSSEVYPDRGEAPLVARVGVGDEAFFQQEPPSSSPPHTASPSTSDTLAEHASSEMQQAKVGYVNGETTPNA</sequence>
<dbReference type="EMBL" id="CAJPEV010002494">
    <property type="protein sequence ID" value="CAG0897100.1"/>
    <property type="molecule type" value="Genomic_DNA"/>
</dbReference>
<evidence type="ECO:0000256" key="1">
    <source>
        <dbReference type="SAM" id="MobiDB-lite"/>
    </source>
</evidence>
<dbReference type="EMBL" id="LR902011">
    <property type="protein sequence ID" value="CAD7249802.1"/>
    <property type="molecule type" value="Genomic_DNA"/>
</dbReference>
<dbReference type="Proteomes" id="UP000677054">
    <property type="component" value="Unassembled WGS sequence"/>
</dbReference>
<accession>A0A7R9FNT5</accession>
<keyword evidence="3" id="KW-1185">Reference proteome</keyword>
<name>A0A7R9FNT5_9CRUS</name>
<reference evidence="2" key="1">
    <citation type="submission" date="2020-11" db="EMBL/GenBank/DDBJ databases">
        <authorList>
            <person name="Tran Van P."/>
        </authorList>
    </citation>
    <scope>NUCLEOTIDE SEQUENCE</scope>
</reference>
<evidence type="ECO:0000313" key="2">
    <source>
        <dbReference type="EMBL" id="CAD7249802.1"/>
    </source>
</evidence>
<feature type="region of interest" description="Disordered" evidence="1">
    <location>
        <begin position="149"/>
        <end position="197"/>
    </location>
</feature>
<feature type="compositionally biased region" description="Low complexity" evidence="1">
    <location>
        <begin position="161"/>
        <end position="170"/>
    </location>
</feature>
<proteinExistence type="predicted"/>
<protein>
    <submittedName>
        <fullName evidence="2">Uncharacterized protein</fullName>
    </submittedName>
</protein>